<feature type="compositionally biased region" description="Low complexity" evidence="1">
    <location>
        <begin position="231"/>
        <end position="255"/>
    </location>
</feature>
<gene>
    <name evidence="2" type="ORF">PTSG_12123</name>
</gene>
<keyword evidence="3" id="KW-1185">Reference proteome</keyword>
<feature type="region of interest" description="Disordered" evidence="1">
    <location>
        <begin position="661"/>
        <end position="684"/>
    </location>
</feature>
<feature type="compositionally biased region" description="Low complexity" evidence="1">
    <location>
        <begin position="325"/>
        <end position="355"/>
    </location>
</feature>
<feature type="compositionally biased region" description="Basic and acidic residues" evidence="1">
    <location>
        <begin position="490"/>
        <end position="501"/>
    </location>
</feature>
<feature type="compositionally biased region" description="Acidic residues" evidence="1">
    <location>
        <begin position="781"/>
        <end position="791"/>
    </location>
</feature>
<feature type="region of interest" description="Disordered" evidence="1">
    <location>
        <begin position="211"/>
        <end position="600"/>
    </location>
</feature>
<dbReference type="KEGG" id="sre:PTSG_12123"/>
<feature type="region of interest" description="Disordered" evidence="1">
    <location>
        <begin position="1"/>
        <end position="196"/>
    </location>
</feature>
<evidence type="ECO:0000256" key="1">
    <source>
        <dbReference type="SAM" id="MobiDB-lite"/>
    </source>
</evidence>
<feature type="compositionally biased region" description="Low complexity" evidence="1">
    <location>
        <begin position="295"/>
        <end position="309"/>
    </location>
</feature>
<name>F2U7N3_SALR5</name>
<dbReference type="AlphaFoldDB" id="F2U7N3"/>
<feature type="compositionally biased region" description="Basic residues" evidence="1">
    <location>
        <begin position="383"/>
        <end position="401"/>
    </location>
</feature>
<organism evidence="3">
    <name type="scientific">Salpingoeca rosetta (strain ATCC 50818 / BSB-021)</name>
    <dbReference type="NCBI Taxonomy" id="946362"/>
    <lineage>
        <taxon>Eukaryota</taxon>
        <taxon>Choanoflagellata</taxon>
        <taxon>Craspedida</taxon>
        <taxon>Salpingoecidae</taxon>
        <taxon>Salpingoeca</taxon>
    </lineage>
</organism>
<dbReference type="InParanoid" id="F2U7N3"/>
<dbReference type="Proteomes" id="UP000007799">
    <property type="component" value="Unassembled WGS sequence"/>
</dbReference>
<sequence>MMDHQHHQAQAQQRRCSGDDRTDSSCSSSPTWPMWATEETANGHGSVAKRMVAQRPPWHRNSPLASVSGSCDSLLAGQDDDGRCVQSPPPIASGRTPHSNDGGDDGDDGGNYNSDHDDIDDFSDADAVRAVLGVANTSNNNSDSNSNRSNSNRRNSEDHDGAGDAGSVDSHVYEDVEDEDEASVGTVPKLPPRIYRWSKVRKDSGVCVVSATTSASSSSAQLDIPSPIKEASTSTATNDATTTTATNTTDTTTTASKDEVAPAQAALGKLFPQQGKHKQLRRPLTPPQHQPIIDAAASLPSSPLASRRSSVPEDLQHFQQHHLHQQQQPHHQQPQRARRGSGPSSGPSSRGRSPSMWQLLWQPIQRLSRSRSRSPHPAEARPKGKGKGKSGNTKKHKRGKASRGGSGSGSNTPPVVVSKADAKRGYAVPQDAVLAPRDGVDYSSVDNSRCTSACSSVSSTGTSVSGLDTFDREAALRSPEYALVPEEADGTVHELPRHRDGDDNDDAFDGDGDDDDDDDGTEVGDSESGNDCSSACGDDASIATLQPPQHDSRGTDSDDVQAQQHEQQEQQEHEQQEQQGHKEVNSAEQCSEEASSNDVDSLVEGREVNCGGVVVTYHAVPSVQQCTHCNTTDSLLSSFGGNTQHQEAQALLDRIYTQIPSRQERSQTTAATGAVTPDKSVGGWLKNNMLRRNNNGNGNGNTSKQQVAAAQLVRVGVPTQPIDDGADSNKATDTASDCKGSGVSLVSYDNNDLCAEVCYAMADPPQHPLRRGVHGVRGSEQELDSDEDSERYDELSDLRKSVVYAEVNKAGRGKHARHVSATPSELSVRSDGYATVGPSTSGSVRSGRWQ</sequence>
<dbReference type="RefSeq" id="XP_004994954.1">
    <property type="nucleotide sequence ID" value="XM_004994897.1"/>
</dbReference>
<feature type="compositionally biased region" description="Polar residues" evidence="1">
    <location>
        <begin position="837"/>
        <end position="850"/>
    </location>
</feature>
<feature type="compositionally biased region" description="Low complexity" evidence="1">
    <location>
        <begin position="448"/>
        <end position="466"/>
    </location>
</feature>
<feature type="region of interest" description="Disordered" evidence="1">
    <location>
        <begin position="810"/>
        <end position="850"/>
    </location>
</feature>
<feature type="compositionally biased region" description="Basic and acidic residues" evidence="1">
    <location>
        <begin position="566"/>
        <end position="585"/>
    </location>
</feature>
<accession>F2U7N3</accession>
<evidence type="ECO:0000313" key="3">
    <source>
        <dbReference type="Proteomes" id="UP000007799"/>
    </source>
</evidence>
<feature type="compositionally biased region" description="Polar residues" evidence="1">
    <location>
        <begin position="661"/>
        <end position="671"/>
    </location>
</feature>
<feature type="compositionally biased region" description="Low complexity" evidence="1">
    <location>
        <begin position="136"/>
        <end position="153"/>
    </location>
</feature>
<evidence type="ECO:0000313" key="2">
    <source>
        <dbReference type="EMBL" id="EGD83450.1"/>
    </source>
</evidence>
<feature type="compositionally biased region" description="Polar residues" evidence="1">
    <location>
        <begin position="586"/>
        <end position="599"/>
    </location>
</feature>
<dbReference type="GeneID" id="16075532"/>
<feature type="region of interest" description="Disordered" evidence="1">
    <location>
        <begin position="770"/>
        <end position="795"/>
    </location>
</feature>
<protein>
    <submittedName>
        <fullName evidence="2">Uncharacterized protein</fullName>
    </submittedName>
</protein>
<proteinExistence type="predicted"/>
<feature type="compositionally biased region" description="Acidic residues" evidence="1">
    <location>
        <begin position="502"/>
        <end position="525"/>
    </location>
</feature>
<dbReference type="EMBL" id="GL832963">
    <property type="protein sequence ID" value="EGD83450.1"/>
    <property type="molecule type" value="Genomic_DNA"/>
</dbReference>
<feature type="compositionally biased region" description="Low complexity" evidence="1">
    <location>
        <begin position="211"/>
        <end position="220"/>
    </location>
</feature>
<reference evidence="2" key="1">
    <citation type="submission" date="2009-08" db="EMBL/GenBank/DDBJ databases">
        <title>Annotation of Salpingoeca rosetta.</title>
        <authorList>
            <consortium name="The Broad Institute Genome Sequencing Platform"/>
            <person name="Russ C."/>
            <person name="Cuomo C."/>
            <person name="Burger G."/>
            <person name="Gray M.W."/>
            <person name="Holland P.W.H."/>
            <person name="King N."/>
            <person name="Lang F.B.F."/>
            <person name="Roger A.J."/>
            <person name="Ruiz-Trillo I."/>
            <person name="Young S.K."/>
            <person name="Zeng Q."/>
            <person name="Gargeya S."/>
            <person name="Alvarado L."/>
            <person name="Berlin A."/>
            <person name="Chapman S.B."/>
            <person name="Chen Z."/>
            <person name="Freedman E."/>
            <person name="Gellesch M."/>
            <person name="Goldberg J."/>
            <person name="Griggs A."/>
            <person name="Gujja S."/>
            <person name="Heilman E."/>
            <person name="Heiman D."/>
            <person name="Howarth C."/>
            <person name="Mehta T."/>
            <person name="Neiman D."/>
            <person name="Pearson M."/>
            <person name="Roberts A."/>
            <person name="Saif S."/>
            <person name="Shea T."/>
            <person name="Shenoy N."/>
            <person name="Sisk P."/>
            <person name="Stolte C."/>
            <person name="Sykes S."/>
            <person name="White J."/>
            <person name="Yandava C."/>
            <person name="Haas B."/>
            <person name="Nusbaum C."/>
            <person name="Birren B."/>
        </authorList>
    </citation>
    <scope>NUCLEOTIDE SEQUENCE [LARGE SCALE GENOMIC DNA]</scope>
    <source>
        <strain evidence="2">ATCC 50818</strain>
    </source>
</reference>